<dbReference type="InterPro" id="IPR029278">
    <property type="entry name" value="Imm26"/>
</dbReference>
<dbReference type="RefSeq" id="WP_149160124.1">
    <property type="nucleotide sequence ID" value="NZ_CP043505.1"/>
</dbReference>
<dbReference type="KEGG" id="ail:FLP10_06455"/>
<accession>A0A5C1YH54</accession>
<dbReference type="Pfam" id="PF15428">
    <property type="entry name" value="Imm26"/>
    <property type="match status" value="1"/>
</dbReference>
<dbReference type="OrthoDB" id="3405600at2"/>
<dbReference type="Proteomes" id="UP000324678">
    <property type="component" value="Chromosome"/>
</dbReference>
<dbReference type="AlphaFoldDB" id="A0A5C1YH54"/>
<sequence length="285" mass="29744">MISADDAANALAAVARSWADATGDPPGLDDLAGLLLWGLTPLARRLRPEPGFLAGLRIEVRPSSGQTVRGSAAVDRPRRLGDVDDAVVVDVEDAFDALVPRRGADVSLDDVLTALGAGLAEIEPGLIDGIDEATWASVTASTRERREPQRGDVFAIPVDRGRYAIGVVLGTNTFGTALGLFAGRHAPEVPDAAPLPYPVYLREGAWDDGDWSPLGRDATLADRFPADPPMLHAPGAAAGPHGAAETLDGTVDPLTAEQAEAAGVERPTFRQAFSGSQLEAFLSDS</sequence>
<reference evidence="1 2" key="1">
    <citation type="submission" date="2019-09" db="EMBL/GenBank/DDBJ databases">
        <title>Genome sequencing of strain KACC 19306.</title>
        <authorList>
            <person name="Heo J."/>
            <person name="Kim S.-J."/>
            <person name="Kim J.-S."/>
            <person name="Hong S.-B."/>
            <person name="Kwon S.-W."/>
        </authorList>
    </citation>
    <scope>NUCLEOTIDE SEQUENCE [LARGE SCALE GENOMIC DNA]</scope>
    <source>
        <strain evidence="1 2">KACC 19306</strain>
    </source>
</reference>
<evidence type="ECO:0000313" key="2">
    <source>
        <dbReference type="Proteomes" id="UP000324678"/>
    </source>
</evidence>
<keyword evidence="2" id="KW-1185">Reference proteome</keyword>
<dbReference type="EMBL" id="CP043505">
    <property type="protein sequence ID" value="QEO14102.1"/>
    <property type="molecule type" value="Genomic_DNA"/>
</dbReference>
<organism evidence="1 2">
    <name type="scientific">Agromyces intestinalis</name>
    <dbReference type="NCBI Taxonomy" id="2592652"/>
    <lineage>
        <taxon>Bacteria</taxon>
        <taxon>Bacillati</taxon>
        <taxon>Actinomycetota</taxon>
        <taxon>Actinomycetes</taxon>
        <taxon>Micrococcales</taxon>
        <taxon>Microbacteriaceae</taxon>
        <taxon>Agromyces</taxon>
    </lineage>
</organism>
<gene>
    <name evidence="1" type="ORF">FLP10_06455</name>
</gene>
<proteinExistence type="predicted"/>
<protein>
    <submittedName>
        <fullName evidence="1">Uncharacterized protein</fullName>
    </submittedName>
</protein>
<evidence type="ECO:0000313" key="1">
    <source>
        <dbReference type="EMBL" id="QEO14102.1"/>
    </source>
</evidence>
<name>A0A5C1YH54_9MICO</name>